<evidence type="ECO:0000256" key="1">
    <source>
        <dbReference type="SAM" id="SignalP"/>
    </source>
</evidence>
<accession>A0A3D8ITU2</accession>
<dbReference type="SUPFAM" id="SSF69917">
    <property type="entry name" value="OMPT-like"/>
    <property type="match status" value="1"/>
</dbReference>
<evidence type="ECO:0000313" key="3">
    <source>
        <dbReference type="Proteomes" id="UP000256514"/>
    </source>
</evidence>
<gene>
    <name evidence="2" type="ORF">CQA54_03995</name>
</gene>
<proteinExistence type="predicted"/>
<dbReference type="InterPro" id="IPR020080">
    <property type="entry name" value="OM_adhesin/peptidase_omptin"/>
</dbReference>
<evidence type="ECO:0008006" key="4">
    <source>
        <dbReference type="Google" id="ProtNLM"/>
    </source>
</evidence>
<comment type="caution">
    <text evidence="2">The sequence shown here is derived from an EMBL/GenBank/DDBJ whole genome shotgun (WGS) entry which is preliminary data.</text>
</comment>
<feature type="signal peptide" evidence="1">
    <location>
        <begin position="1"/>
        <end position="23"/>
    </location>
</feature>
<feature type="chain" id="PRO_5017682539" description="Outer membrane beta-barrel protein" evidence="1">
    <location>
        <begin position="24"/>
        <end position="272"/>
    </location>
</feature>
<keyword evidence="1" id="KW-0732">Signal</keyword>
<dbReference type="GO" id="GO:0004190">
    <property type="term" value="F:aspartic-type endopeptidase activity"/>
    <property type="evidence" value="ECO:0007669"/>
    <property type="project" value="InterPro"/>
</dbReference>
<dbReference type="EMBL" id="NXLT01000002">
    <property type="protein sequence ID" value="RDU68074.1"/>
    <property type="molecule type" value="Genomic_DNA"/>
</dbReference>
<name>A0A3D8ITU2_9HELI</name>
<keyword evidence="3" id="KW-1185">Reference proteome</keyword>
<dbReference type="Proteomes" id="UP000256514">
    <property type="component" value="Unassembled WGS sequence"/>
</dbReference>
<sequence>MRILNFLWIRFCCVAIFCAISYAQEFGFGVNVSGGYYKYSEPQVMNISGTMYGVGGYAYMAQQRFRHQIHANYFGGITRYNGSECSIANPTFCTPLQSTSQDSYYTLEYRFGSFIYQNSETFVYTGFGLGFWDLDNAISASSGYAREQSYVYMPLFIHTQYAFSHRIALYGIFTYQRLLRGYNTSHFQDIGFDRNLYFTQNRGYGVRLDIGVRRNLDEYGYGGVIVFGAYLQYWNIADSSTDSAYHNGRFIGVYYEPHNITQAVGMSIGYEF</sequence>
<reference evidence="2 3" key="1">
    <citation type="submission" date="2018-04" db="EMBL/GenBank/DDBJ databases">
        <title>Novel Campyloabacter and Helicobacter Species and Strains.</title>
        <authorList>
            <person name="Mannion A.J."/>
            <person name="Shen Z."/>
            <person name="Fox J.G."/>
        </authorList>
    </citation>
    <scope>NUCLEOTIDE SEQUENCE [LARGE SCALE GENOMIC DNA]</scope>
    <source>
        <strain evidence="2 3">MIT 12-6600</strain>
    </source>
</reference>
<dbReference type="AlphaFoldDB" id="A0A3D8ITU2"/>
<evidence type="ECO:0000313" key="2">
    <source>
        <dbReference type="EMBL" id="RDU68074.1"/>
    </source>
</evidence>
<protein>
    <recommendedName>
        <fullName evidence="4">Outer membrane beta-barrel protein</fullName>
    </recommendedName>
</protein>
<organism evidence="2 3">
    <name type="scientific">Helicobacter equorum</name>
    <dbReference type="NCBI Taxonomy" id="361872"/>
    <lineage>
        <taxon>Bacteria</taxon>
        <taxon>Pseudomonadati</taxon>
        <taxon>Campylobacterota</taxon>
        <taxon>Epsilonproteobacteria</taxon>
        <taxon>Campylobacterales</taxon>
        <taxon>Helicobacteraceae</taxon>
        <taxon>Helicobacter</taxon>
    </lineage>
</organism>